<keyword evidence="3" id="KW-0547">Nucleotide-binding</keyword>
<dbReference type="PATRIC" id="fig|1619000.3.peg.892"/>
<dbReference type="PANTHER" id="PTHR22594:SF5">
    <property type="entry name" value="ASPARTATE--TRNA LIGASE, MITOCHONDRIAL"/>
    <property type="match status" value="1"/>
</dbReference>
<dbReference type="InterPro" id="IPR004115">
    <property type="entry name" value="GAD-like_sf"/>
</dbReference>
<comment type="caution">
    <text evidence="8">The sequence shown here is derived from an EMBL/GenBank/DDBJ whole genome shotgun (WGS) entry which is preliminary data.</text>
</comment>
<dbReference type="EMBL" id="LCJB01000064">
    <property type="protein sequence ID" value="KKT69018.1"/>
    <property type="molecule type" value="Genomic_DNA"/>
</dbReference>
<dbReference type="InterPro" id="IPR012340">
    <property type="entry name" value="NA-bd_OB-fold"/>
</dbReference>
<dbReference type="Proteomes" id="UP000034154">
    <property type="component" value="Unassembled WGS sequence"/>
</dbReference>
<dbReference type="AlphaFoldDB" id="A0A0G1JCC7"/>
<evidence type="ECO:0000256" key="1">
    <source>
        <dbReference type="ARBA" id="ARBA00006303"/>
    </source>
</evidence>
<evidence type="ECO:0000313" key="9">
    <source>
        <dbReference type="Proteomes" id="UP000034154"/>
    </source>
</evidence>
<dbReference type="GO" id="GO:0004815">
    <property type="term" value="F:aspartate-tRNA ligase activity"/>
    <property type="evidence" value="ECO:0007669"/>
    <property type="project" value="TreeGrafter"/>
</dbReference>
<evidence type="ECO:0000256" key="6">
    <source>
        <dbReference type="ARBA" id="ARBA00023146"/>
    </source>
</evidence>
<dbReference type="InterPro" id="IPR047090">
    <property type="entry name" value="AspRS_core"/>
</dbReference>
<dbReference type="InterPro" id="IPR004524">
    <property type="entry name" value="Asp-tRNA-ligase_1"/>
</dbReference>
<proteinExistence type="inferred from homology"/>
<dbReference type="CDD" id="cd00777">
    <property type="entry name" value="AspRS_core"/>
    <property type="match status" value="1"/>
</dbReference>
<keyword evidence="4" id="KW-0067">ATP-binding</keyword>
<dbReference type="PROSITE" id="PS50862">
    <property type="entry name" value="AA_TRNA_LIGASE_II"/>
    <property type="match status" value="1"/>
</dbReference>
<organism evidence="8 9">
    <name type="scientific">Candidatus Uhrbacteria bacterium GW2011_GWF2_44_350</name>
    <dbReference type="NCBI Taxonomy" id="1619000"/>
    <lineage>
        <taxon>Bacteria</taxon>
        <taxon>Candidatus Uhriibacteriota</taxon>
    </lineage>
</organism>
<evidence type="ECO:0000256" key="2">
    <source>
        <dbReference type="ARBA" id="ARBA00022598"/>
    </source>
</evidence>
<dbReference type="GO" id="GO:0005737">
    <property type="term" value="C:cytoplasm"/>
    <property type="evidence" value="ECO:0007669"/>
    <property type="project" value="InterPro"/>
</dbReference>
<feature type="non-terminal residue" evidence="8">
    <location>
        <position position="1"/>
    </location>
</feature>
<dbReference type="InterPro" id="IPR045864">
    <property type="entry name" value="aa-tRNA-synth_II/BPL/LPL"/>
</dbReference>
<dbReference type="HAMAP" id="MF_00044">
    <property type="entry name" value="Asp_tRNA_synth_type1"/>
    <property type="match status" value="1"/>
</dbReference>
<name>A0A0G1JCC7_9BACT</name>
<keyword evidence="6 8" id="KW-0030">Aminoacyl-tRNA synthetase</keyword>
<protein>
    <submittedName>
        <fullName evidence="8">Aspartyl-tRNA synthetase</fullName>
    </submittedName>
</protein>
<reference evidence="8 9" key="1">
    <citation type="journal article" date="2015" name="Nature">
        <title>rRNA introns, odd ribosomes, and small enigmatic genomes across a large radiation of phyla.</title>
        <authorList>
            <person name="Brown C.T."/>
            <person name="Hug L.A."/>
            <person name="Thomas B.C."/>
            <person name="Sharon I."/>
            <person name="Castelle C.J."/>
            <person name="Singh A."/>
            <person name="Wilkins M.J."/>
            <person name="Williams K.H."/>
            <person name="Banfield J.F."/>
        </authorList>
    </citation>
    <scope>NUCLEOTIDE SEQUENCE [LARGE SCALE GENOMIC DNA]</scope>
</reference>
<dbReference type="GO" id="GO:0006422">
    <property type="term" value="P:aspartyl-tRNA aminoacylation"/>
    <property type="evidence" value="ECO:0007669"/>
    <property type="project" value="TreeGrafter"/>
</dbReference>
<evidence type="ECO:0000256" key="4">
    <source>
        <dbReference type="ARBA" id="ARBA00022840"/>
    </source>
</evidence>
<dbReference type="SUPFAM" id="SSF55681">
    <property type="entry name" value="Class II aaRS and biotin synthetases"/>
    <property type="match status" value="1"/>
</dbReference>
<dbReference type="InterPro" id="IPR006195">
    <property type="entry name" value="aa-tRNA-synth_II"/>
</dbReference>
<dbReference type="Gene3D" id="3.30.930.10">
    <property type="entry name" value="Bira Bifunctional Protein, Domain 2"/>
    <property type="match status" value="2"/>
</dbReference>
<accession>A0A0G1JCC7</accession>
<evidence type="ECO:0000313" key="8">
    <source>
        <dbReference type="EMBL" id="KKT69018.1"/>
    </source>
</evidence>
<gene>
    <name evidence="8" type="ORF">UW63_C0064G0001</name>
</gene>
<dbReference type="InterPro" id="IPR047089">
    <property type="entry name" value="Asp-tRNA-ligase_1_N"/>
</dbReference>
<dbReference type="Gene3D" id="2.40.50.140">
    <property type="entry name" value="Nucleic acid-binding proteins"/>
    <property type="match status" value="1"/>
</dbReference>
<dbReference type="CDD" id="cd04317">
    <property type="entry name" value="EcAspRS_like_N"/>
    <property type="match status" value="1"/>
</dbReference>
<feature type="domain" description="Aminoacyl-transfer RNA synthetases class-II family profile" evidence="7">
    <location>
        <begin position="124"/>
        <end position="428"/>
    </location>
</feature>
<evidence type="ECO:0000256" key="5">
    <source>
        <dbReference type="ARBA" id="ARBA00022917"/>
    </source>
</evidence>
<dbReference type="PANTHER" id="PTHR22594">
    <property type="entry name" value="ASPARTYL/LYSYL-TRNA SYNTHETASE"/>
    <property type="match status" value="1"/>
</dbReference>
<keyword evidence="5" id="KW-0648">Protein biosynthesis</keyword>
<dbReference type="PRINTS" id="PR01042">
    <property type="entry name" value="TRNASYNTHASP"/>
</dbReference>
<dbReference type="SUPFAM" id="SSF50249">
    <property type="entry name" value="Nucleic acid-binding proteins"/>
    <property type="match status" value="1"/>
</dbReference>
<dbReference type="Pfam" id="PF01336">
    <property type="entry name" value="tRNA_anti-codon"/>
    <property type="match status" value="1"/>
</dbReference>
<dbReference type="Pfam" id="PF00152">
    <property type="entry name" value="tRNA-synt_2"/>
    <property type="match status" value="1"/>
</dbReference>
<dbReference type="GO" id="GO:0005524">
    <property type="term" value="F:ATP binding"/>
    <property type="evidence" value="ECO:0007669"/>
    <property type="project" value="UniProtKB-KW"/>
</dbReference>
<dbReference type="InterPro" id="IPR004364">
    <property type="entry name" value="Aa-tRNA-synt_II"/>
</dbReference>
<evidence type="ECO:0000256" key="3">
    <source>
        <dbReference type="ARBA" id="ARBA00022741"/>
    </source>
</evidence>
<dbReference type="GO" id="GO:0003676">
    <property type="term" value="F:nucleic acid binding"/>
    <property type="evidence" value="ECO:0007669"/>
    <property type="project" value="InterPro"/>
</dbReference>
<evidence type="ECO:0000259" key="7">
    <source>
        <dbReference type="PROSITE" id="PS50862"/>
    </source>
</evidence>
<dbReference type="Gene3D" id="3.30.1360.30">
    <property type="entry name" value="GAD-like domain"/>
    <property type="match status" value="1"/>
</dbReference>
<dbReference type="InterPro" id="IPR002312">
    <property type="entry name" value="Asp/Asn-tRNA-synth_IIb"/>
</dbReference>
<comment type="similarity">
    <text evidence="1">Belongs to the class-II aminoacyl-tRNA synthetase family. Type 1 subfamily.</text>
</comment>
<dbReference type="InterPro" id="IPR004365">
    <property type="entry name" value="NA-bd_OB_tRNA"/>
</dbReference>
<keyword evidence="2" id="KW-0436">Ligase</keyword>
<sequence>WAHGIRRMGEKLVFIDLRDRSGLVQVVCYKPDLDEVSLKEVDEVGGEYVLEIEGVVQKRGEKQINPDLPTGTVEVAAKSFKILNACKTPPFEIDKDTIGINEELRLKYRYLDLRSERMHRNIILRDKIISFFRDYMHKNDFVEIETPILMKGTPEGSREYVVPSRLHDGKFYVLPQSPQQFKQLSMVAGFERYFQIARCFRDEDQRGDRQPEFTQLDFEMSFVTQEDILQFTEAMFIELLKTNFPEKKITTVPFPRLTYAESMEKYGSDKPDLRVDKNDPNELAFTWVLDFPMFEWDEEGNIAAKHHPFCSIKDEDREKFMKGEDLAGIRANAYDLVLNGYELSSGSIRIHERELQKKIFDLLKVGEVEQQERFGHMLEAFEYGAPPHGGFAPGIDRIAMLLAGEPNIREVIAYPKTGDARDLMMGAPSELPEKSLSEVHIKIK</sequence>